<dbReference type="InterPro" id="IPR036061">
    <property type="entry name" value="CheW-like_dom_sf"/>
</dbReference>
<dbReference type="InterPro" id="IPR039315">
    <property type="entry name" value="CheW"/>
</dbReference>
<accession>A0A2T4JYB7</accession>
<dbReference type="Proteomes" id="UP000241010">
    <property type="component" value="Unassembled WGS sequence"/>
</dbReference>
<dbReference type="Pfam" id="PF01584">
    <property type="entry name" value="CheW"/>
    <property type="match status" value="1"/>
</dbReference>
<evidence type="ECO:0000259" key="1">
    <source>
        <dbReference type="PROSITE" id="PS50851"/>
    </source>
</evidence>
<dbReference type="EMBL" id="PZKG01000016">
    <property type="protein sequence ID" value="PTE22743.1"/>
    <property type="molecule type" value="Genomic_DNA"/>
</dbReference>
<dbReference type="CDD" id="cd00732">
    <property type="entry name" value="CheW"/>
    <property type="match status" value="1"/>
</dbReference>
<name>A0A2T4JYB7_9RHOB</name>
<dbReference type="PANTHER" id="PTHR22617">
    <property type="entry name" value="CHEMOTAXIS SENSOR HISTIDINE KINASE-RELATED"/>
    <property type="match status" value="1"/>
</dbReference>
<sequence length="154" mass="16825">MPGSRLLQSESRELVAFRIGPQEFCLDIKTVREIRSWTPATILPHAPHYVLGVINLRGSVVPILNLAERLNLGTPEPDARHVIIITVIETQVIGILVDAVSDIMTVPESAIQPTPHVASDSAQAFVRGVIAVEDRMLRLIDLLAVFPPARKEGA</sequence>
<dbReference type="GO" id="GO:0006935">
    <property type="term" value="P:chemotaxis"/>
    <property type="evidence" value="ECO:0007669"/>
    <property type="project" value="InterPro"/>
</dbReference>
<dbReference type="AlphaFoldDB" id="A0A2T4JYB7"/>
<organism evidence="2 3">
    <name type="scientific">Cereibacter changlensis JA139</name>
    <dbReference type="NCBI Taxonomy" id="1188249"/>
    <lineage>
        <taxon>Bacteria</taxon>
        <taxon>Pseudomonadati</taxon>
        <taxon>Pseudomonadota</taxon>
        <taxon>Alphaproteobacteria</taxon>
        <taxon>Rhodobacterales</taxon>
        <taxon>Paracoccaceae</taxon>
        <taxon>Cereibacter</taxon>
    </lineage>
</organism>
<feature type="domain" description="CheW-like" evidence="1">
    <location>
        <begin position="11"/>
        <end position="151"/>
    </location>
</feature>
<keyword evidence="3" id="KW-1185">Reference proteome</keyword>
<dbReference type="PANTHER" id="PTHR22617:SF23">
    <property type="entry name" value="CHEMOTAXIS PROTEIN CHEW"/>
    <property type="match status" value="1"/>
</dbReference>
<dbReference type="GO" id="GO:0007165">
    <property type="term" value="P:signal transduction"/>
    <property type="evidence" value="ECO:0007669"/>
    <property type="project" value="InterPro"/>
</dbReference>
<dbReference type="Gene3D" id="2.40.50.180">
    <property type="entry name" value="CheA-289, Domain 4"/>
    <property type="match status" value="1"/>
</dbReference>
<comment type="caution">
    <text evidence="2">The sequence shown here is derived from an EMBL/GenBank/DDBJ whole genome shotgun (WGS) entry which is preliminary data.</text>
</comment>
<dbReference type="SMART" id="SM00260">
    <property type="entry name" value="CheW"/>
    <property type="match status" value="1"/>
</dbReference>
<dbReference type="InterPro" id="IPR002545">
    <property type="entry name" value="CheW-lke_dom"/>
</dbReference>
<evidence type="ECO:0000313" key="2">
    <source>
        <dbReference type="EMBL" id="PTE22743.1"/>
    </source>
</evidence>
<gene>
    <name evidence="2" type="ORF">C5F48_05775</name>
</gene>
<dbReference type="SUPFAM" id="SSF50341">
    <property type="entry name" value="CheW-like"/>
    <property type="match status" value="1"/>
</dbReference>
<dbReference type="PROSITE" id="PS50851">
    <property type="entry name" value="CHEW"/>
    <property type="match status" value="1"/>
</dbReference>
<reference evidence="2 3" key="1">
    <citation type="submission" date="2018-03" db="EMBL/GenBank/DDBJ databases">
        <title>Cereibacter changlensis.</title>
        <authorList>
            <person name="Meyer T.E."/>
            <person name="Miller S."/>
            <person name="Lodha T."/>
            <person name="Gandham S."/>
            <person name="Chintalapati S."/>
            <person name="Chintalapati V.R."/>
        </authorList>
    </citation>
    <scope>NUCLEOTIDE SEQUENCE [LARGE SCALE GENOMIC DNA]</scope>
    <source>
        <strain evidence="2 3">JA139</strain>
    </source>
</reference>
<dbReference type="GO" id="GO:0005829">
    <property type="term" value="C:cytosol"/>
    <property type="evidence" value="ECO:0007669"/>
    <property type="project" value="TreeGrafter"/>
</dbReference>
<proteinExistence type="predicted"/>
<dbReference type="OrthoDB" id="9794382at2"/>
<evidence type="ECO:0000313" key="3">
    <source>
        <dbReference type="Proteomes" id="UP000241010"/>
    </source>
</evidence>
<dbReference type="Gene3D" id="2.30.30.40">
    <property type="entry name" value="SH3 Domains"/>
    <property type="match status" value="1"/>
</dbReference>
<dbReference type="RefSeq" id="WP_107662960.1">
    <property type="nucleotide sequence ID" value="NZ_PZKG01000016.1"/>
</dbReference>
<protein>
    <submittedName>
        <fullName evidence="2">Chemotaxis protein CheW</fullName>
    </submittedName>
</protein>